<reference evidence="1" key="2">
    <citation type="submission" date="2017-10" db="EMBL/GenBank/DDBJ databases">
        <title>Ladona fulva Genome sequencing and assembly.</title>
        <authorList>
            <person name="Murali S."/>
            <person name="Richards S."/>
            <person name="Bandaranaike D."/>
            <person name="Bellair M."/>
            <person name="Blankenburg K."/>
            <person name="Chao H."/>
            <person name="Dinh H."/>
            <person name="Doddapaneni H."/>
            <person name="Dugan-Rocha S."/>
            <person name="Elkadiri S."/>
            <person name="Gnanaolivu R."/>
            <person name="Hernandez B."/>
            <person name="Skinner E."/>
            <person name="Javaid M."/>
            <person name="Lee S."/>
            <person name="Li M."/>
            <person name="Ming W."/>
            <person name="Munidasa M."/>
            <person name="Muniz J."/>
            <person name="Nguyen L."/>
            <person name="Hughes D."/>
            <person name="Osuji N."/>
            <person name="Pu L.-L."/>
            <person name="Puazo M."/>
            <person name="Qu C."/>
            <person name="Quiroz J."/>
            <person name="Raj R."/>
            <person name="Weissenberger G."/>
            <person name="Xin Y."/>
            <person name="Zou X."/>
            <person name="Han Y."/>
            <person name="Worley K."/>
            <person name="Muzny D."/>
            <person name="Gibbs R."/>
        </authorList>
    </citation>
    <scope>NUCLEOTIDE SEQUENCE</scope>
    <source>
        <strain evidence="1">Sampled in the wild</strain>
    </source>
</reference>
<evidence type="ECO:0000313" key="2">
    <source>
        <dbReference type="Proteomes" id="UP000792457"/>
    </source>
</evidence>
<dbReference type="AlphaFoldDB" id="A0A8K0P369"/>
<protein>
    <submittedName>
        <fullName evidence="1">Uncharacterized protein</fullName>
    </submittedName>
</protein>
<comment type="caution">
    <text evidence="1">The sequence shown here is derived from an EMBL/GenBank/DDBJ whole genome shotgun (WGS) entry which is preliminary data.</text>
</comment>
<dbReference type="Proteomes" id="UP000792457">
    <property type="component" value="Unassembled WGS sequence"/>
</dbReference>
<sequence length="151" mass="17476">MVEKVLRVSVIKANSSPKVNSTLILISTTTSTGDDYRGWIDKKFKARYPELGQFTTHEVVNEEAHCLPSWIAHLSFGGLIKPSEMWKTQVMKMKNIFLKYCKKRMVVRKNTVTKLTTKIEPEVDVGTELVKAYVLQRIYIRIKFLNKQLIQ</sequence>
<reference evidence="1" key="1">
    <citation type="submission" date="2013-04" db="EMBL/GenBank/DDBJ databases">
        <authorList>
            <person name="Qu J."/>
            <person name="Murali S.C."/>
            <person name="Bandaranaike D."/>
            <person name="Bellair M."/>
            <person name="Blankenburg K."/>
            <person name="Chao H."/>
            <person name="Dinh H."/>
            <person name="Doddapaneni H."/>
            <person name="Downs B."/>
            <person name="Dugan-Rocha S."/>
            <person name="Elkadiri S."/>
            <person name="Gnanaolivu R.D."/>
            <person name="Hernandez B."/>
            <person name="Javaid M."/>
            <person name="Jayaseelan J.C."/>
            <person name="Lee S."/>
            <person name="Li M."/>
            <person name="Ming W."/>
            <person name="Munidasa M."/>
            <person name="Muniz J."/>
            <person name="Nguyen L."/>
            <person name="Ongeri F."/>
            <person name="Osuji N."/>
            <person name="Pu L.-L."/>
            <person name="Puazo M."/>
            <person name="Qu C."/>
            <person name="Quiroz J."/>
            <person name="Raj R."/>
            <person name="Weissenberger G."/>
            <person name="Xin Y."/>
            <person name="Zou X."/>
            <person name="Han Y."/>
            <person name="Richards S."/>
            <person name="Worley K."/>
            <person name="Muzny D."/>
            <person name="Gibbs R."/>
        </authorList>
    </citation>
    <scope>NUCLEOTIDE SEQUENCE</scope>
    <source>
        <strain evidence="1">Sampled in the wild</strain>
    </source>
</reference>
<proteinExistence type="predicted"/>
<gene>
    <name evidence="1" type="ORF">J437_LFUL008887</name>
</gene>
<name>A0A8K0P369_LADFU</name>
<accession>A0A8K0P369</accession>
<dbReference type="EMBL" id="KZ308584">
    <property type="protein sequence ID" value="KAG8231966.1"/>
    <property type="molecule type" value="Genomic_DNA"/>
</dbReference>
<feature type="non-terminal residue" evidence="1">
    <location>
        <position position="151"/>
    </location>
</feature>
<evidence type="ECO:0000313" key="1">
    <source>
        <dbReference type="EMBL" id="KAG8231966.1"/>
    </source>
</evidence>
<keyword evidence="2" id="KW-1185">Reference proteome</keyword>
<organism evidence="1 2">
    <name type="scientific">Ladona fulva</name>
    <name type="common">Scarce chaser dragonfly</name>
    <name type="synonym">Libellula fulva</name>
    <dbReference type="NCBI Taxonomy" id="123851"/>
    <lineage>
        <taxon>Eukaryota</taxon>
        <taxon>Metazoa</taxon>
        <taxon>Ecdysozoa</taxon>
        <taxon>Arthropoda</taxon>
        <taxon>Hexapoda</taxon>
        <taxon>Insecta</taxon>
        <taxon>Pterygota</taxon>
        <taxon>Palaeoptera</taxon>
        <taxon>Odonata</taxon>
        <taxon>Epiprocta</taxon>
        <taxon>Anisoptera</taxon>
        <taxon>Libelluloidea</taxon>
        <taxon>Libellulidae</taxon>
        <taxon>Ladona</taxon>
    </lineage>
</organism>
<dbReference type="OrthoDB" id="6757204at2759"/>